<gene>
    <name evidence="1" type="ORF">FN924_03495</name>
</gene>
<evidence type="ECO:0008006" key="3">
    <source>
        <dbReference type="Google" id="ProtNLM"/>
    </source>
</evidence>
<reference evidence="1 2" key="1">
    <citation type="submission" date="2019-07" db="EMBL/GenBank/DDBJ databases">
        <authorList>
            <person name="Li J."/>
        </authorList>
    </citation>
    <scope>NUCLEOTIDE SEQUENCE [LARGE SCALE GENOMIC DNA]</scope>
    <source>
        <strain evidence="1 2">TKL69</strain>
    </source>
</reference>
<dbReference type="OrthoDB" id="2353585at2"/>
<dbReference type="AlphaFoldDB" id="A0A516KDE9"/>
<evidence type="ECO:0000313" key="1">
    <source>
        <dbReference type="EMBL" id="QDP39336.1"/>
    </source>
</evidence>
<dbReference type="EMBL" id="CP041666">
    <property type="protein sequence ID" value="QDP39336.1"/>
    <property type="molecule type" value="Genomic_DNA"/>
</dbReference>
<proteinExistence type="predicted"/>
<accession>A0A516KDE9</accession>
<sequence>MGRSKLMKGIFIGAAVGGALSLLDRDTRKEVSNHVKAMINTSKYYKNHPTEALQDVQAFYSNIMQKASVWTDNSVDILKDVEDFLEKVNNISNRSDNS</sequence>
<dbReference type="KEGG" id="aqt:FN924_03495"/>
<protein>
    <recommendedName>
        <fullName evidence="3">YtxH domain-containing protein</fullName>
    </recommendedName>
</protein>
<keyword evidence="2" id="KW-1185">Reference proteome</keyword>
<evidence type="ECO:0000313" key="2">
    <source>
        <dbReference type="Proteomes" id="UP000315215"/>
    </source>
</evidence>
<name>A0A516KDE9_9BACI</name>
<organism evidence="1 2">
    <name type="scientific">Radiobacillus deserti</name>
    <dbReference type="NCBI Taxonomy" id="2594883"/>
    <lineage>
        <taxon>Bacteria</taxon>
        <taxon>Bacillati</taxon>
        <taxon>Bacillota</taxon>
        <taxon>Bacilli</taxon>
        <taxon>Bacillales</taxon>
        <taxon>Bacillaceae</taxon>
        <taxon>Radiobacillus</taxon>
    </lineage>
</organism>
<dbReference type="Proteomes" id="UP000315215">
    <property type="component" value="Chromosome"/>
</dbReference>
<dbReference type="RefSeq" id="WP_143892086.1">
    <property type="nucleotide sequence ID" value="NZ_CP041666.1"/>
</dbReference>